<feature type="transmembrane region" description="Helical" evidence="1">
    <location>
        <begin position="224"/>
        <end position="241"/>
    </location>
</feature>
<dbReference type="EMBL" id="JBHRYO010000001">
    <property type="protein sequence ID" value="MFC3754398.1"/>
    <property type="molecule type" value="Genomic_DNA"/>
</dbReference>
<evidence type="ECO:0000313" key="4">
    <source>
        <dbReference type="Proteomes" id="UP001595735"/>
    </source>
</evidence>
<evidence type="ECO:0000256" key="1">
    <source>
        <dbReference type="SAM" id="Phobius"/>
    </source>
</evidence>
<dbReference type="Pfam" id="PF13785">
    <property type="entry name" value="DUF4178"/>
    <property type="match status" value="1"/>
</dbReference>
<reference evidence="4" key="1">
    <citation type="journal article" date="2019" name="Int. J. Syst. Evol. Microbiol.">
        <title>The Global Catalogue of Microorganisms (GCM) 10K type strain sequencing project: providing services to taxonomists for standard genome sequencing and annotation.</title>
        <authorList>
            <consortium name="The Broad Institute Genomics Platform"/>
            <consortium name="The Broad Institute Genome Sequencing Center for Infectious Disease"/>
            <person name="Wu L."/>
            <person name="Ma J."/>
        </authorList>
    </citation>
    <scope>NUCLEOTIDE SEQUENCE [LARGE SCALE GENOMIC DNA]</scope>
    <source>
        <strain evidence="4">CECT 7798</strain>
    </source>
</reference>
<keyword evidence="1" id="KW-0812">Transmembrane</keyword>
<keyword evidence="1" id="KW-0472">Membrane</keyword>
<dbReference type="RefSeq" id="WP_378169271.1">
    <property type="nucleotide sequence ID" value="NZ_JBHRYO010000001.1"/>
</dbReference>
<evidence type="ECO:0000313" key="3">
    <source>
        <dbReference type="EMBL" id="MFC3754398.1"/>
    </source>
</evidence>
<gene>
    <name evidence="3" type="ORF">ACFONJ_00235</name>
</gene>
<keyword evidence="1" id="KW-1133">Transmembrane helix</keyword>
<name>A0ABV7XQ80_9FLAO</name>
<comment type="caution">
    <text evidence="3">The sequence shown here is derived from an EMBL/GenBank/DDBJ whole genome shotgun (WGS) entry which is preliminary data.</text>
</comment>
<proteinExistence type="predicted"/>
<protein>
    <submittedName>
        <fullName evidence="3">DUF4178 domain-containing protein</fullName>
    </submittedName>
</protein>
<keyword evidence="4" id="KW-1185">Reference proteome</keyword>
<accession>A0ABV7XQ80</accession>
<feature type="domain" description="DUF4178" evidence="2">
    <location>
        <begin position="55"/>
        <end position="189"/>
    </location>
</feature>
<evidence type="ECO:0000259" key="2">
    <source>
        <dbReference type="Pfam" id="PF13785"/>
    </source>
</evidence>
<dbReference type="Proteomes" id="UP001595735">
    <property type="component" value="Unassembled WGS sequence"/>
</dbReference>
<sequence>MDHICPICKTHNNQLAIDFAIEEFICSHCKSLIIVGKATQRKVVNKPVENVVLEVGHKGVLYGTEYWVMNIVIKKYGKKTFWREYSLKDRAGNNVYLSESDGHWVFLHQVNINQVDFDIKDFQYYAEFGGKNYRWYETTPCSVHAATGFFEENLSFGLATYKEYVNGTEMISREESGNSEQFFKGNHISGNTIKKAFGISQMPYRFGTGIVQPFWINIKQSTNILAIAALLICILQLYVVISRSNQTVFEQSINFSDVNDKEMVSKSFTLSGGSAPLKVHAFSDVDNSWANIGLSLVNEKTNEVIYASKDIEKYSGFEGGESWSEGSQTEDFNLCGIPGGTYHFLISAEKEGGIKDPFKSGYRPEKADFSIIKNEVGSFFLKNDKDQTINTYGDKETLKNEVIVRTGLQNDIKNEGKLDSILINMPQEYGYSQGNSEKNPSVNIKATWLPVSFWNFGIVLACLLLFAGISYWMGRIFETNKWSNSSNSPYSND</sequence>
<organism evidence="3 4">
    <name type="scientific">Chryseobacterium tructae</name>
    <dbReference type="NCBI Taxonomy" id="1037380"/>
    <lineage>
        <taxon>Bacteria</taxon>
        <taxon>Pseudomonadati</taxon>
        <taxon>Bacteroidota</taxon>
        <taxon>Flavobacteriia</taxon>
        <taxon>Flavobacteriales</taxon>
        <taxon>Weeksellaceae</taxon>
        <taxon>Chryseobacterium group</taxon>
        <taxon>Chryseobacterium</taxon>
    </lineage>
</organism>
<dbReference type="InterPro" id="IPR025235">
    <property type="entry name" value="DUF4178"/>
</dbReference>
<feature type="transmembrane region" description="Helical" evidence="1">
    <location>
        <begin position="453"/>
        <end position="473"/>
    </location>
</feature>